<name>V8NKN8_OPHHA</name>
<feature type="non-terminal residue" evidence="1">
    <location>
        <position position="1"/>
    </location>
</feature>
<sequence length="270" mass="30784">MLQLTNGNAIRYLAFEEVHKYLELMEASNIFYGQFKRPTSLHYCISNESKKFLTQCVFIFTGAEAGRKGKEMKSEQMRSIPFAPPLEGFGEYSALMFVCCIVSNTHIWVNFIEPTSGMLNEAQIMVGYLSITEFVTIIHQKLIFDQVAQSVLPEENKWRTQRMTTRNFSSQASGPELNQSLSSSHSAFAISDPQPLDLSYQMIEQKTELSEKENSRGITTTFSYVLGENTLAQPLNYMNQTETQDSALKHEWGHKIFAFRCGLLHLKNSK</sequence>
<dbReference type="Proteomes" id="UP000018936">
    <property type="component" value="Unassembled WGS sequence"/>
</dbReference>
<comment type="caution">
    <text evidence="1">The sequence shown here is derived from an EMBL/GenBank/DDBJ whole genome shotgun (WGS) entry which is preliminary data.</text>
</comment>
<protein>
    <submittedName>
        <fullName evidence="1">Uncharacterized protein</fullName>
    </submittedName>
</protein>
<keyword evidence="2" id="KW-1185">Reference proteome</keyword>
<dbReference type="AlphaFoldDB" id="V8NKN8"/>
<dbReference type="EMBL" id="AZIM01003458">
    <property type="protein sequence ID" value="ETE62092.1"/>
    <property type="molecule type" value="Genomic_DNA"/>
</dbReference>
<evidence type="ECO:0000313" key="1">
    <source>
        <dbReference type="EMBL" id="ETE62092.1"/>
    </source>
</evidence>
<feature type="non-terminal residue" evidence="1">
    <location>
        <position position="270"/>
    </location>
</feature>
<gene>
    <name evidence="1" type="ORF">L345_12155</name>
</gene>
<reference evidence="1 2" key="1">
    <citation type="journal article" date="2013" name="Proc. Natl. Acad. Sci. U.S.A.">
        <title>The king cobra genome reveals dynamic gene evolution and adaptation in the snake venom system.</title>
        <authorList>
            <person name="Vonk F.J."/>
            <person name="Casewell N.R."/>
            <person name="Henkel C.V."/>
            <person name="Heimberg A.M."/>
            <person name="Jansen H.J."/>
            <person name="McCleary R.J."/>
            <person name="Kerkkamp H.M."/>
            <person name="Vos R.A."/>
            <person name="Guerreiro I."/>
            <person name="Calvete J.J."/>
            <person name="Wuster W."/>
            <person name="Woods A.E."/>
            <person name="Logan J.M."/>
            <person name="Harrison R.A."/>
            <person name="Castoe T.A."/>
            <person name="de Koning A.P."/>
            <person name="Pollock D.D."/>
            <person name="Yandell M."/>
            <person name="Calderon D."/>
            <person name="Renjifo C."/>
            <person name="Currier R.B."/>
            <person name="Salgado D."/>
            <person name="Pla D."/>
            <person name="Sanz L."/>
            <person name="Hyder A.S."/>
            <person name="Ribeiro J.M."/>
            <person name="Arntzen J.W."/>
            <person name="van den Thillart G.E."/>
            <person name="Boetzer M."/>
            <person name="Pirovano W."/>
            <person name="Dirks R.P."/>
            <person name="Spaink H.P."/>
            <person name="Duboule D."/>
            <person name="McGlinn E."/>
            <person name="Kini R.M."/>
            <person name="Richardson M.K."/>
        </authorList>
    </citation>
    <scope>NUCLEOTIDE SEQUENCE</scope>
    <source>
        <tissue evidence="1">Blood</tissue>
    </source>
</reference>
<organism evidence="1 2">
    <name type="scientific">Ophiophagus hannah</name>
    <name type="common">King cobra</name>
    <name type="synonym">Naja hannah</name>
    <dbReference type="NCBI Taxonomy" id="8665"/>
    <lineage>
        <taxon>Eukaryota</taxon>
        <taxon>Metazoa</taxon>
        <taxon>Chordata</taxon>
        <taxon>Craniata</taxon>
        <taxon>Vertebrata</taxon>
        <taxon>Euteleostomi</taxon>
        <taxon>Lepidosauria</taxon>
        <taxon>Squamata</taxon>
        <taxon>Bifurcata</taxon>
        <taxon>Unidentata</taxon>
        <taxon>Episquamata</taxon>
        <taxon>Toxicofera</taxon>
        <taxon>Serpentes</taxon>
        <taxon>Colubroidea</taxon>
        <taxon>Elapidae</taxon>
        <taxon>Elapinae</taxon>
        <taxon>Ophiophagus</taxon>
    </lineage>
</organism>
<evidence type="ECO:0000313" key="2">
    <source>
        <dbReference type="Proteomes" id="UP000018936"/>
    </source>
</evidence>
<proteinExistence type="predicted"/>
<accession>V8NKN8</accession>